<dbReference type="SUPFAM" id="SSF100950">
    <property type="entry name" value="NagB/RpiA/CoA transferase-like"/>
    <property type="match status" value="1"/>
</dbReference>
<dbReference type="OrthoDB" id="9809147at2"/>
<evidence type="ECO:0000313" key="7">
    <source>
        <dbReference type="Proteomes" id="UP000198945"/>
    </source>
</evidence>
<dbReference type="PIRSF" id="PIRSF020269">
    <property type="entry name" value="DUF1121"/>
    <property type="match status" value="1"/>
</dbReference>
<dbReference type="EMBL" id="SOEF01000002">
    <property type="protein sequence ID" value="TDX47910.1"/>
    <property type="molecule type" value="Genomic_DNA"/>
</dbReference>
<evidence type="ECO:0000313" key="2">
    <source>
        <dbReference type="EMBL" id="PXV67315.1"/>
    </source>
</evidence>
<reference evidence="5 10" key="3">
    <citation type="submission" date="2019-03" db="EMBL/GenBank/DDBJ databases">
        <title>Deep subsurface shale carbon reservoir microbial communities from Ohio and West Virginia, USA.</title>
        <authorList>
            <person name="Wrighton K."/>
        </authorList>
    </citation>
    <scope>NUCLEOTIDE SEQUENCE [LARGE SCALE GENOMIC DNA]</scope>
    <source>
        <strain evidence="5 10">UTICA-S4D12</strain>
    </source>
</reference>
<protein>
    <submittedName>
        <fullName evidence="2">YkgG family uncharacterized protein</fullName>
    </submittedName>
</protein>
<reference evidence="6 9" key="4">
    <citation type="submission" date="2019-03" db="EMBL/GenBank/DDBJ databases">
        <title>Subsurface microbial communities from deep shales in Ohio and West Virginia, USA.</title>
        <authorList>
            <person name="Wrighton K."/>
        </authorList>
    </citation>
    <scope>NUCLEOTIDE SEQUENCE [LARGE SCALE GENOMIC DNA]</scope>
    <source>
        <strain evidence="6 9">DSMZ 11287</strain>
        <strain evidence="2 8">MSL28</strain>
    </source>
</reference>
<accession>A0A1G6LVT8</accession>
<dbReference type="PANTHER" id="PTHR36179:SF2">
    <property type="entry name" value="LUD DOMAIN-CONTAINING PROTEIN"/>
    <property type="match status" value="1"/>
</dbReference>
<dbReference type="InterPro" id="IPR037171">
    <property type="entry name" value="NagB/RpiA_transferase-like"/>
</dbReference>
<evidence type="ECO:0000313" key="9">
    <source>
        <dbReference type="Proteomes" id="UP000295472"/>
    </source>
</evidence>
<dbReference type="InterPro" id="IPR009501">
    <property type="entry name" value="UCP020269"/>
</dbReference>
<dbReference type="Proteomes" id="UP000247389">
    <property type="component" value="Unassembled WGS sequence"/>
</dbReference>
<dbReference type="STRING" id="54121.SAMN04515653_10216"/>
<dbReference type="EMBL" id="FMYT01000007">
    <property type="protein sequence ID" value="SDC47350.1"/>
    <property type="molecule type" value="Genomic_DNA"/>
</dbReference>
<dbReference type="EMBL" id="QICM01000008">
    <property type="protein sequence ID" value="PXV67315.1"/>
    <property type="molecule type" value="Genomic_DNA"/>
</dbReference>
<feature type="domain" description="LUD" evidence="1">
    <location>
        <begin position="13"/>
        <end position="205"/>
    </location>
</feature>
<organism evidence="3 11">
    <name type="scientific">Halanaerobium congolense</name>
    <dbReference type="NCBI Taxonomy" id="54121"/>
    <lineage>
        <taxon>Bacteria</taxon>
        <taxon>Bacillati</taxon>
        <taxon>Bacillota</taxon>
        <taxon>Clostridia</taxon>
        <taxon>Halanaerobiales</taxon>
        <taxon>Halanaerobiaceae</taxon>
        <taxon>Halanaerobium</taxon>
    </lineage>
</organism>
<reference evidence="3 11" key="1">
    <citation type="submission" date="2016-10" db="EMBL/GenBank/DDBJ databases">
        <authorList>
            <person name="Varghese N."/>
            <person name="Submissions S."/>
        </authorList>
    </citation>
    <scope>NUCLEOTIDE SEQUENCE [LARGE SCALE GENOMIC DNA]</scope>
    <source>
        <strain evidence="3 11">WG10</strain>
    </source>
</reference>
<dbReference type="AlphaFoldDB" id="A0A1G6LVT8"/>
<gene>
    <name evidence="5" type="ORF">BY453_10215</name>
    <name evidence="6" type="ORF">C7954_10269</name>
    <name evidence="2" type="ORF">C8C78_10860</name>
    <name evidence="3" type="ORF">SAMN04488597_10717</name>
    <name evidence="4" type="ORF">SAMN04515654_102170</name>
</gene>
<evidence type="ECO:0000313" key="6">
    <source>
        <dbReference type="EMBL" id="TDX47910.1"/>
    </source>
</evidence>
<sequence>MTNKKEYYKVKAENVIKYFKKRNIEGYYVENKEKAREKILELIEENASISWGGSMTLKEIGIFDKLKSGSYQLFDRSTAENSEEKEKIYHQALSADYYLMSSNAITQTGKLINIDGTGNRIAALIYGPKHVIIVAGMNKISSDEASALKRVNDLAAPANAIRLDKDTPCTRVGYCTSCHVDDTICCHTVTTRYSHPDGRLKVILVGEELGY</sequence>
<evidence type="ECO:0000313" key="10">
    <source>
        <dbReference type="Proteomes" id="UP000295758"/>
    </source>
</evidence>
<dbReference type="Proteomes" id="UP000198945">
    <property type="component" value="Unassembled WGS sequence"/>
</dbReference>
<dbReference type="Proteomes" id="UP000324896">
    <property type="component" value="Unassembled WGS sequence"/>
</dbReference>
<evidence type="ECO:0000259" key="1">
    <source>
        <dbReference type="Pfam" id="PF02589"/>
    </source>
</evidence>
<evidence type="ECO:0000313" key="5">
    <source>
        <dbReference type="EMBL" id="TDS34581.1"/>
    </source>
</evidence>
<proteinExistence type="predicted"/>
<name>A0A1G6LVT8_9FIRM</name>
<dbReference type="PANTHER" id="PTHR36179">
    <property type="entry name" value="LUD_DOM DOMAIN-CONTAINING PROTEIN"/>
    <property type="match status" value="1"/>
</dbReference>
<evidence type="ECO:0000313" key="4">
    <source>
        <dbReference type="EMBL" id="SDI17635.1"/>
    </source>
</evidence>
<dbReference type="EMBL" id="FNEH01000002">
    <property type="protein sequence ID" value="SDI17635.1"/>
    <property type="molecule type" value="Genomic_DNA"/>
</dbReference>
<dbReference type="Pfam" id="PF02589">
    <property type="entry name" value="LUD_dom"/>
    <property type="match status" value="1"/>
</dbReference>
<dbReference type="Proteomes" id="UP000295472">
    <property type="component" value="Unassembled WGS sequence"/>
</dbReference>
<dbReference type="GeneID" id="57011656"/>
<dbReference type="Proteomes" id="UP000295758">
    <property type="component" value="Unassembled WGS sequence"/>
</dbReference>
<dbReference type="RefSeq" id="WP_073156390.1">
    <property type="nucleotide sequence ID" value="NZ_FMYT01000007.1"/>
</dbReference>
<dbReference type="EMBL" id="SOAA01000002">
    <property type="protein sequence ID" value="TDS34581.1"/>
    <property type="molecule type" value="Genomic_DNA"/>
</dbReference>
<evidence type="ECO:0000313" key="3">
    <source>
        <dbReference type="EMBL" id="SDC47350.1"/>
    </source>
</evidence>
<evidence type="ECO:0000313" key="8">
    <source>
        <dbReference type="Proteomes" id="UP000247389"/>
    </source>
</evidence>
<dbReference type="InterPro" id="IPR003741">
    <property type="entry name" value="LUD_dom"/>
</dbReference>
<evidence type="ECO:0000313" key="11">
    <source>
        <dbReference type="Proteomes" id="UP000324896"/>
    </source>
</evidence>
<reference evidence="4 7" key="2">
    <citation type="submission" date="2016-10" db="EMBL/GenBank/DDBJ databases">
        <authorList>
            <person name="de Groot N.N."/>
        </authorList>
    </citation>
    <scope>NUCLEOTIDE SEQUENCE [LARGE SCALE GENOMIC DNA]</scope>
    <source>
        <strain evidence="4 7">WG7</strain>
    </source>
</reference>